<dbReference type="Proteomes" id="UP000034448">
    <property type="component" value="Unassembled WGS sequence"/>
</dbReference>
<dbReference type="AlphaFoldDB" id="A0A0G0HPQ1"/>
<dbReference type="EMBL" id="LBSJ01000041">
    <property type="protein sequence ID" value="KKQ14049.1"/>
    <property type="molecule type" value="Genomic_DNA"/>
</dbReference>
<proteinExistence type="predicted"/>
<comment type="caution">
    <text evidence="1">The sequence shown here is derived from an EMBL/GenBank/DDBJ whole genome shotgun (WGS) entry which is preliminary data.</text>
</comment>
<name>A0A0G0HPQ1_9BACT</name>
<protein>
    <submittedName>
        <fullName evidence="1">Uncharacterized protein</fullName>
    </submittedName>
</protein>
<evidence type="ECO:0000313" key="1">
    <source>
        <dbReference type="EMBL" id="KKQ14049.1"/>
    </source>
</evidence>
<reference evidence="1 2" key="1">
    <citation type="journal article" date="2015" name="Nature">
        <title>rRNA introns, odd ribosomes, and small enigmatic genomes across a large radiation of phyla.</title>
        <authorList>
            <person name="Brown C.T."/>
            <person name="Hug L.A."/>
            <person name="Thomas B.C."/>
            <person name="Sharon I."/>
            <person name="Castelle C.J."/>
            <person name="Singh A."/>
            <person name="Wilkins M.J."/>
            <person name="Williams K.H."/>
            <person name="Banfield J.F."/>
        </authorList>
    </citation>
    <scope>NUCLEOTIDE SEQUENCE [LARGE SCALE GENOMIC DNA]</scope>
</reference>
<organism evidence="1 2">
    <name type="scientific">Candidatus Daviesbacteria bacterium GW2011_GWA1_36_8</name>
    <dbReference type="NCBI Taxonomy" id="1618417"/>
    <lineage>
        <taxon>Bacteria</taxon>
        <taxon>Candidatus Daviesiibacteriota</taxon>
    </lineage>
</organism>
<gene>
    <name evidence="1" type="ORF">US28_C0041G0011</name>
</gene>
<sequence length="96" mass="10723">MSEINQRITEVTLGLSRLSKEGFDIVELAKIWAQIPNSTQLESFDYYESARNCIENVSTLVDNQFPALPNGLKTAKKLRLLAGLLELKAAQIESIN</sequence>
<accession>A0A0G0HPQ1</accession>
<evidence type="ECO:0000313" key="2">
    <source>
        <dbReference type="Proteomes" id="UP000034448"/>
    </source>
</evidence>